<accession>A0ABP1RCJ4</accession>
<reference evidence="1 2" key="1">
    <citation type="submission" date="2024-08" db="EMBL/GenBank/DDBJ databases">
        <authorList>
            <person name="Cucini C."/>
            <person name="Frati F."/>
        </authorList>
    </citation>
    <scope>NUCLEOTIDE SEQUENCE [LARGE SCALE GENOMIC DNA]</scope>
</reference>
<proteinExistence type="predicted"/>
<dbReference type="EMBL" id="CAXLJM020000071">
    <property type="protein sequence ID" value="CAL8126226.1"/>
    <property type="molecule type" value="Genomic_DNA"/>
</dbReference>
<dbReference type="Proteomes" id="UP001642540">
    <property type="component" value="Unassembled WGS sequence"/>
</dbReference>
<evidence type="ECO:0000313" key="1">
    <source>
        <dbReference type="EMBL" id="CAL8126226.1"/>
    </source>
</evidence>
<gene>
    <name evidence="1" type="ORF">ODALV1_LOCUS21324</name>
</gene>
<comment type="caution">
    <text evidence="1">The sequence shown here is derived from an EMBL/GenBank/DDBJ whole genome shotgun (WGS) entry which is preliminary data.</text>
</comment>
<name>A0ABP1RCJ4_9HEXA</name>
<keyword evidence="2" id="KW-1185">Reference proteome</keyword>
<protein>
    <submittedName>
        <fullName evidence="1">Uncharacterized protein</fullName>
    </submittedName>
</protein>
<organism evidence="1 2">
    <name type="scientific">Orchesella dallaii</name>
    <dbReference type="NCBI Taxonomy" id="48710"/>
    <lineage>
        <taxon>Eukaryota</taxon>
        <taxon>Metazoa</taxon>
        <taxon>Ecdysozoa</taxon>
        <taxon>Arthropoda</taxon>
        <taxon>Hexapoda</taxon>
        <taxon>Collembola</taxon>
        <taxon>Entomobryomorpha</taxon>
        <taxon>Entomobryoidea</taxon>
        <taxon>Orchesellidae</taxon>
        <taxon>Orchesellinae</taxon>
        <taxon>Orchesella</taxon>
    </lineage>
</organism>
<sequence length="151" mass="17159">MEALKKCLQTNFLQQFFQFYSSKACIPYRPISLGGQAGAIHLKLDITWRLLLFRRFMQTLTAVYTIFLLVNLKVHLPTYIQSQNLFDLSFHGVWSATYLCVFALQGHIEINMEEICIISNSLDLLTTTMEGAVLGIDLKNGSSVFSPWSLS</sequence>
<evidence type="ECO:0000313" key="2">
    <source>
        <dbReference type="Proteomes" id="UP001642540"/>
    </source>
</evidence>